<accession>A0A5J5I0B7</accession>
<evidence type="ECO:0000313" key="7">
    <source>
        <dbReference type="EMBL" id="KAA9027885.1"/>
    </source>
</evidence>
<evidence type="ECO:0000313" key="9">
    <source>
        <dbReference type="Proteomes" id="UP000326364"/>
    </source>
</evidence>
<evidence type="ECO:0000256" key="4">
    <source>
        <dbReference type="ARBA" id="ARBA00023288"/>
    </source>
</evidence>
<reference evidence="8 9" key="1">
    <citation type="submission" date="2019-09" db="EMBL/GenBank/DDBJ databases">
        <authorList>
            <person name="Feng G."/>
        </authorList>
    </citation>
    <scope>NUCLEOTIDE SEQUENCE [LARGE SCALE GENOMIC DNA]</scope>
    <source>
        <strain evidence="7 8">KACC 19283</strain>
        <strain evidence="6 9">KACC 19284</strain>
    </source>
</reference>
<feature type="domain" description="Glycine zipper 2TM" evidence="5">
    <location>
        <begin position="31"/>
        <end position="67"/>
    </location>
</feature>
<dbReference type="EMBL" id="VYQA01000011">
    <property type="protein sequence ID" value="KAA9027885.1"/>
    <property type="molecule type" value="Genomic_DNA"/>
</dbReference>
<protein>
    <recommendedName>
        <fullName evidence="3">17 kDa surface antigen</fullName>
    </recommendedName>
</protein>
<comment type="subcellular location">
    <subcellularLocation>
        <location evidence="1">Cell outer membrane</location>
        <topology evidence="1">Lipid-anchor</topology>
    </subcellularLocation>
</comment>
<comment type="caution">
    <text evidence="7">The sequence shown here is derived from an EMBL/GenBank/DDBJ whole genome shotgun (WGS) entry which is preliminary data.</text>
</comment>
<evidence type="ECO:0000256" key="1">
    <source>
        <dbReference type="ARBA" id="ARBA00004459"/>
    </source>
</evidence>
<dbReference type="AlphaFoldDB" id="A0A5J5I0B7"/>
<evidence type="ECO:0000256" key="3">
    <source>
        <dbReference type="ARBA" id="ARBA00015281"/>
    </source>
</evidence>
<dbReference type="RefSeq" id="WP_150426248.1">
    <property type="nucleotide sequence ID" value="NZ_VYQA01000011.1"/>
</dbReference>
<dbReference type="EMBL" id="VYQB01000011">
    <property type="protein sequence ID" value="KAA9014960.1"/>
    <property type="molecule type" value="Genomic_DNA"/>
</dbReference>
<evidence type="ECO:0000256" key="2">
    <source>
        <dbReference type="ARBA" id="ARBA00008681"/>
    </source>
</evidence>
<proteinExistence type="inferred from homology"/>
<dbReference type="InterPro" id="IPR008816">
    <property type="entry name" value="Gly_zipper_2TM_dom"/>
</dbReference>
<keyword evidence="9" id="KW-1185">Reference proteome</keyword>
<dbReference type="Proteomes" id="UP000326364">
    <property type="component" value="Unassembled WGS sequence"/>
</dbReference>
<evidence type="ECO:0000313" key="8">
    <source>
        <dbReference type="Proteomes" id="UP000325933"/>
    </source>
</evidence>
<dbReference type="Pfam" id="PF05433">
    <property type="entry name" value="Rick_17kDa_Anti"/>
    <property type="match status" value="1"/>
</dbReference>
<organism evidence="7 8">
    <name type="scientific">Sphingobium limneticum</name>
    <dbReference type="NCBI Taxonomy" id="1007511"/>
    <lineage>
        <taxon>Bacteria</taxon>
        <taxon>Pseudomonadati</taxon>
        <taxon>Pseudomonadota</taxon>
        <taxon>Alphaproteobacteria</taxon>
        <taxon>Sphingomonadales</taxon>
        <taxon>Sphingomonadaceae</taxon>
        <taxon>Sphingobium</taxon>
    </lineage>
</organism>
<comment type="similarity">
    <text evidence="2">Belongs to the rickettsiale 17 kDa surface antigen family.</text>
</comment>
<gene>
    <name evidence="7" type="ORF">F4U95_15100</name>
    <name evidence="6" type="ORF">F4U96_14975</name>
</gene>
<keyword evidence="4" id="KW-0449">Lipoprotein</keyword>
<sequence>MDSHWKRIAGIGLLIVAASATTACSRGATRGGLIGGAGGAIVGSATGLGTTEGAVIGGAAGAVIGDKSDCSRRERRRGRC</sequence>
<dbReference type="Proteomes" id="UP000325933">
    <property type="component" value="Unassembled WGS sequence"/>
</dbReference>
<evidence type="ECO:0000259" key="5">
    <source>
        <dbReference type="Pfam" id="PF05433"/>
    </source>
</evidence>
<dbReference type="PROSITE" id="PS51257">
    <property type="entry name" value="PROKAR_LIPOPROTEIN"/>
    <property type="match status" value="1"/>
</dbReference>
<name>A0A5J5I0B7_9SPHN</name>
<dbReference type="GO" id="GO:0009279">
    <property type="term" value="C:cell outer membrane"/>
    <property type="evidence" value="ECO:0007669"/>
    <property type="project" value="UniProtKB-SubCell"/>
</dbReference>
<evidence type="ECO:0000313" key="6">
    <source>
        <dbReference type="EMBL" id="KAA9014960.1"/>
    </source>
</evidence>